<feature type="non-terminal residue" evidence="2">
    <location>
        <position position="1"/>
    </location>
</feature>
<dbReference type="Gene3D" id="3.40.33.10">
    <property type="entry name" value="CAP"/>
    <property type="match status" value="1"/>
</dbReference>
<sequence>FERDCFRQHNIYRHQHRACRLLWSADLASDAAEWAEHLASTNRLEHSPQKECGENLACAGGYDLRGDKAAEMWYDEVKDYNFETLAYNAKCGHFTQLVWRGTKEIGVAKRVSADGTQFVVARYHPPGNVLGEFKENI</sequence>
<reference evidence="2 3" key="1">
    <citation type="journal article" date="2007" name="Science">
        <title>Sea anemone genome reveals ancestral eumetazoan gene repertoire and genomic organization.</title>
        <authorList>
            <person name="Putnam N.H."/>
            <person name="Srivastava M."/>
            <person name="Hellsten U."/>
            <person name="Dirks B."/>
            <person name="Chapman J."/>
            <person name="Salamov A."/>
            <person name="Terry A."/>
            <person name="Shapiro H."/>
            <person name="Lindquist E."/>
            <person name="Kapitonov V.V."/>
            <person name="Jurka J."/>
            <person name="Genikhovich G."/>
            <person name="Grigoriev I.V."/>
            <person name="Lucas S.M."/>
            <person name="Steele R.E."/>
            <person name="Finnerty J.R."/>
            <person name="Technau U."/>
            <person name="Martindale M.Q."/>
            <person name="Rokhsar D.S."/>
        </authorList>
    </citation>
    <scope>NUCLEOTIDE SEQUENCE [LARGE SCALE GENOMIC DNA]</scope>
    <source>
        <strain evidence="3">CH2 X CH6</strain>
    </source>
</reference>
<dbReference type="PRINTS" id="PR00838">
    <property type="entry name" value="V5ALLERGEN"/>
</dbReference>
<dbReference type="eggNOG" id="KOG3017">
    <property type="taxonomic scope" value="Eukaryota"/>
</dbReference>
<dbReference type="SMART" id="SM00198">
    <property type="entry name" value="SCP"/>
    <property type="match status" value="1"/>
</dbReference>
<dbReference type="PhylomeDB" id="A7SP06"/>
<dbReference type="PANTHER" id="PTHR10334">
    <property type="entry name" value="CYSTEINE-RICH SECRETORY PROTEIN-RELATED"/>
    <property type="match status" value="1"/>
</dbReference>
<dbReference type="CDD" id="cd05382">
    <property type="entry name" value="CAP_GAPR1-like"/>
    <property type="match status" value="1"/>
</dbReference>
<dbReference type="InterPro" id="IPR014044">
    <property type="entry name" value="CAP_dom"/>
</dbReference>
<protein>
    <recommendedName>
        <fullName evidence="1">SCP domain-containing protein</fullName>
    </recommendedName>
</protein>
<dbReference type="InterPro" id="IPR034113">
    <property type="entry name" value="SCP_GAPR1-like"/>
</dbReference>
<dbReference type="InParanoid" id="A7SP06"/>
<dbReference type="InterPro" id="IPR001283">
    <property type="entry name" value="CRISP-related"/>
</dbReference>
<evidence type="ECO:0000259" key="1">
    <source>
        <dbReference type="SMART" id="SM00198"/>
    </source>
</evidence>
<dbReference type="InterPro" id="IPR035940">
    <property type="entry name" value="CAP_sf"/>
</dbReference>
<dbReference type="PRINTS" id="PR00837">
    <property type="entry name" value="V5TPXLIKE"/>
</dbReference>
<name>A7SP06_NEMVE</name>
<dbReference type="InterPro" id="IPR018244">
    <property type="entry name" value="Allrgn_V5/Tpx1_CS"/>
</dbReference>
<dbReference type="PROSITE" id="PS01009">
    <property type="entry name" value="CRISP_1"/>
    <property type="match status" value="1"/>
</dbReference>
<dbReference type="Proteomes" id="UP000001593">
    <property type="component" value="Unassembled WGS sequence"/>
</dbReference>
<keyword evidence="3" id="KW-1185">Reference proteome</keyword>
<evidence type="ECO:0000313" key="3">
    <source>
        <dbReference type="Proteomes" id="UP000001593"/>
    </source>
</evidence>
<dbReference type="Pfam" id="PF00188">
    <property type="entry name" value="CAP"/>
    <property type="match status" value="1"/>
</dbReference>
<proteinExistence type="predicted"/>
<evidence type="ECO:0000313" key="2">
    <source>
        <dbReference type="EMBL" id="EDO34555.1"/>
    </source>
</evidence>
<dbReference type="InterPro" id="IPR002413">
    <property type="entry name" value="V5_allergen-like"/>
</dbReference>
<dbReference type="OMA" id="YASNTCI"/>
<dbReference type="EMBL" id="DS469726">
    <property type="protein sequence ID" value="EDO34555.1"/>
    <property type="molecule type" value="Genomic_DNA"/>
</dbReference>
<gene>
    <name evidence="2" type="ORF">NEMVEDRAFT_v1g125566</name>
</gene>
<dbReference type="SUPFAM" id="SSF55797">
    <property type="entry name" value="PR-1-like"/>
    <property type="match status" value="1"/>
</dbReference>
<accession>A7SP06</accession>
<feature type="domain" description="SCP" evidence="1">
    <location>
        <begin position="1"/>
        <end position="131"/>
    </location>
</feature>
<dbReference type="FunFam" id="3.40.33.10:FF:000010">
    <property type="entry name" value="Predicted protein"/>
    <property type="match status" value="1"/>
</dbReference>
<organism evidence="2 3">
    <name type="scientific">Nematostella vectensis</name>
    <name type="common">Starlet sea anemone</name>
    <dbReference type="NCBI Taxonomy" id="45351"/>
    <lineage>
        <taxon>Eukaryota</taxon>
        <taxon>Metazoa</taxon>
        <taxon>Cnidaria</taxon>
        <taxon>Anthozoa</taxon>
        <taxon>Hexacorallia</taxon>
        <taxon>Actiniaria</taxon>
        <taxon>Edwardsiidae</taxon>
        <taxon>Nematostella</taxon>
    </lineage>
</organism>
<dbReference type="AlphaFoldDB" id="A7SP06"/>
<feature type="non-terminal residue" evidence="2">
    <location>
        <position position="137"/>
    </location>
</feature>
<dbReference type="HOGENOM" id="CLU_035730_9_4_1"/>
<dbReference type="GO" id="GO:0005615">
    <property type="term" value="C:extracellular space"/>
    <property type="evidence" value="ECO:0000318"/>
    <property type="project" value="GO_Central"/>
</dbReference>